<dbReference type="AlphaFoldDB" id="A0A7L7TGF1"/>
<proteinExistence type="predicted"/>
<geneLocation type="plasmid" evidence="1">
    <name>pMG4_1215</name>
</geneLocation>
<organism evidence="1">
    <name type="scientific">Pseudomonas syringae pv. actinidiae</name>
    <dbReference type="NCBI Taxonomy" id="103796"/>
    <lineage>
        <taxon>Bacteria</taxon>
        <taxon>Pseudomonadati</taxon>
        <taxon>Pseudomonadota</taxon>
        <taxon>Gammaproteobacteria</taxon>
        <taxon>Pseudomonadales</taxon>
        <taxon>Pseudomonadaceae</taxon>
        <taxon>Pseudomonas</taxon>
        <taxon>Pseudomonas syringae</taxon>
    </lineage>
</organism>
<dbReference type="EMBL" id="MK569690">
    <property type="protein sequence ID" value="QOC74140.1"/>
    <property type="molecule type" value="Genomic_DNA"/>
</dbReference>
<dbReference type="RefSeq" id="WP_054078457.1">
    <property type="nucleotide sequence ID" value="NZ_MK569690.1"/>
</dbReference>
<reference evidence="1" key="1">
    <citation type="submission" date="2019-02" db="EMBL/GenBank/DDBJ databases">
        <authorList>
            <person name="Taiaroa G."/>
            <person name="Butler M."/>
            <person name="Lamont I."/>
            <person name="Black M."/>
            <person name="Poulter J."/>
            <person name="Zhao M."/>
            <person name="Poulter R."/>
        </authorList>
    </citation>
    <scope>NUCLEOTIDE SEQUENCE</scope>
    <source>
        <strain evidence="1">1215</strain>
        <plasmid evidence="1">pMG4_1215</plasmid>
    </source>
</reference>
<keyword evidence="1" id="KW-0614">Plasmid</keyword>
<accession>A0A7L7TGF1</accession>
<name>A0A7L7TGF1_PSESF</name>
<protein>
    <submittedName>
        <fullName evidence="1">Uncharacterized protein</fullName>
    </submittedName>
</protein>
<sequence>MIITKRKHDSQIALLEAKLAGSTALIAQLEARAILAEQSALKLVEQSKQSLRQASAFSSAGEAAYAYADEFEECKGEWARANQDLWEYAACGAILFGQQHAANAQIAFFKLGACVPYYVDVDNQNKVMAAELTDRLNGGITITVDGEYLRHLEIEGLENTIQWFSNLVTSPPGWLGV</sequence>
<evidence type="ECO:0000313" key="1">
    <source>
        <dbReference type="EMBL" id="QOC74140.1"/>
    </source>
</evidence>